<proteinExistence type="predicted"/>
<evidence type="ECO:0000313" key="2">
    <source>
        <dbReference type="Proteomes" id="UP000054903"/>
    </source>
</evidence>
<dbReference type="STRING" id="1777138.AWB77_05920"/>
<dbReference type="AlphaFoldDB" id="A0A158DXU8"/>
<comment type="caution">
    <text evidence="1">The sequence shown here is derived from an EMBL/GenBank/DDBJ whole genome shotgun (WGS) entry which is preliminary data.</text>
</comment>
<dbReference type="OrthoDB" id="9903730at2"/>
<dbReference type="RefSeq" id="WP_061137959.1">
    <property type="nucleotide sequence ID" value="NZ_FCNX02000019.1"/>
</dbReference>
<accession>A0A158DXU8</accession>
<dbReference type="Proteomes" id="UP000054903">
    <property type="component" value="Unassembled WGS sequence"/>
</dbReference>
<protein>
    <submittedName>
        <fullName evidence="1">Uncharacterized protein</fullName>
    </submittedName>
</protein>
<name>A0A158DXU8_9BURK</name>
<organism evidence="1 2">
    <name type="scientific">Caballeronia fortuita</name>
    <dbReference type="NCBI Taxonomy" id="1777138"/>
    <lineage>
        <taxon>Bacteria</taxon>
        <taxon>Pseudomonadati</taxon>
        <taxon>Pseudomonadota</taxon>
        <taxon>Betaproteobacteria</taxon>
        <taxon>Burkholderiales</taxon>
        <taxon>Burkholderiaceae</taxon>
        <taxon>Caballeronia</taxon>
    </lineage>
</organism>
<gene>
    <name evidence="1" type="ORF">AWB77_05920</name>
</gene>
<keyword evidence="2" id="KW-1185">Reference proteome</keyword>
<dbReference type="EMBL" id="FCNX02000019">
    <property type="protein sequence ID" value="SAK99016.1"/>
    <property type="molecule type" value="Genomic_DNA"/>
</dbReference>
<sequence length="82" mass="9341">MLNKYICENSQVQIGLVTQGHIPTIECMLEGGALWHDIGRAINWDPATAAQHYARYAFDQLRRLRSELETHGLYDAESAPQR</sequence>
<evidence type="ECO:0000313" key="1">
    <source>
        <dbReference type="EMBL" id="SAK99016.1"/>
    </source>
</evidence>
<reference evidence="1" key="1">
    <citation type="submission" date="2016-01" db="EMBL/GenBank/DDBJ databases">
        <authorList>
            <person name="Peeters C."/>
        </authorList>
    </citation>
    <scope>NUCLEOTIDE SEQUENCE</scope>
    <source>
        <strain evidence="1">LMG 29320</strain>
    </source>
</reference>